<evidence type="ECO:0000313" key="1">
    <source>
        <dbReference type="EMBL" id="MEP1059611.1"/>
    </source>
</evidence>
<evidence type="ECO:0000313" key="2">
    <source>
        <dbReference type="Proteomes" id="UP001476950"/>
    </source>
</evidence>
<accession>A0ABV0KKS5</accession>
<dbReference type="RefSeq" id="WP_190446571.1">
    <property type="nucleotide sequence ID" value="NZ_JAMPLM010000011.1"/>
</dbReference>
<sequence>MPLKRLTALPKGFPNNAPPPKFQLGDRVLLTPDFGTITGMEYAPANHLKDWGWRYIVLLDRQSPSQGWVDSDLAWEDDLQILAPALAASEMEQQPT</sequence>
<reference evidence="1 2" key="1">
    <citation type="submission" date="2022-04" db="EMBL/GenBank/DDBJ databases">
        <title>Positive selection, recombination, and allopatry shape intraspecific diversity of widespread and dominant cyanobacteria.</title>
        <authorList>
            <person name="Wei J."/>
            <person name="Shu W."/>
            <person name="Hu C."/>
        </authorList>
    </citation>
    <scope>NUCLEOTIDE SEQUENCE [LARGE SCALE GENOMIC DNA]</scope>
    <source>
        <strain evidence="1 2">AS-A4</strain>
    </source>
</reference>
<protein>
    <recommendedName>
        <fullName evidence="3">DUF3104 domain-containing protein</fullName>
    </recommendedName>
</protein>
<dbReference type="EMBL" id="JAMPLM010000011">
    <property type="protein sequence ID" value="MEP1059611.1"/>
    <property type="molecule type" value="Genomic_DNA"/>
</dbReference>
<dbReference type="Proteomes" id="UP001476950">
    <property type="component" value="Unassembled WGS sequence"/>
</dbReference>
<proteinExistence type="predicted"/>
<gene>
    <name evidence="1" type="ORF">NDI38_14295</name>
</gene>
<name>A0ABV0KKS5_9CYAN</name>
<keyword evidence="2" id="KW-1185">Reference proteome</keyword>
<comment type="caution">
    <text evidence="1">The sequence shown here is derived from an EMBL/GenBank/DDBJ whole genome shotgun (WGS) entry which is preliminary data.</text>
</comment>
<evidence type="ECO:0008006" key="3">
    <source>
        <dbReference type="Google" id="ProtNLM"/>
    </source>
</evidence>
<organism evidence="1 2">
    <name type="scientific">Stenomitos frigidus AS-A4</name>
    <dbReference type="NCBI Taxonomy" id="2933935"/>
    <lineage>
        <taxon>Bacteria</taxon>
        <taxon>Bacillati</taxon>
        <taxon>Cyanobacteriota</taxon>
        <taxon>Cyanophyceae</taxon>
        <taxon>Leptolyngbyales</taxon>
        <taxon>Leptolyngbyaceae</taxon>
        <taxon>Stenomitos</taxon>
    </lineage>
</organism>